<dbReference type="RefSeq" id="WP_010440872.1">
    <property type="nucleotide sequence ID" value="NZ_AEYW01000007.1"/>
</dbReference>
<dbReference type="AlphaFoldDB" id="A0A497Z207"/>
<protein>
    <submittedName>
        <fullName evidence="1">Uncharacterized protein</fullName>
    </submittedName>
</protein>
<name>A0A497Z207_9RHOB</name>
<evidence type="ECO:0000313" key="2">
    <source>
        <dbReference type="Proteomes" id="UP000271700"/>
    </source>
</evidence>
<dbReference type="EMBL" id="RCCT01000006">
    <property type="protein sequence ID" value="RLK00575.1"/>
    <property type="molecule type" value="Genomic_DNA"/>
</dbReference>
<proteinExistence type="predicted"/>
<reference evidence="1 2" key="1">
    <citation type="submission" date="2018-10" db="EMBL/GenBank/DDBJ databases">
        <title>Genomic Encyclopedia of Archaeal and Bacterial Type Strains, Phase II (KMG-II): from individual species to whole genera.</title>
        <authorList>
            <person name="Goeker M."/>
        </authorList>
    </citation>
    <scope>NUCLEOTIDE SEQUENCE [LARGE SCALE GENOMIC DNA]</scope>
    <source>
        <strain evidence="1 2">DSM 29317</strain>
    </source>
</reference>
<dbReference type="OrthoDB" id="7709358at2"/>
<gene>
    <name evidence="1" type="ORF">CLV75_3565</name>
</gene>
<dbReference type="Proteomes" id="UP000271700">
    <property type="component" value="Unassembled WGS sequence"/>
</dbReference>
<evidence type="ECO:0000313" key="1">
    <source>
        <dbReference type="EMBL" id="RLK00575.1"/>
    </source>
</evidence>
<keyword evidence="2" id="KW-1185">Reference proteome</keyword>
<sequence>MPYLDNHIMMTLKLDRWSQDHVLRGFEIERELAAARECKAARPIKRTKRFSLGNLKMLWTSTAEV</sequence>
<organism evidence="1 2">
    <name type="scientific">Ruegeria conchae</name>
    <dbReference type="NCBI Taxonomy" id="981384"/>
    <lineage>
        <taxon>Bacteria</taxon>
        <taxon>Pseudomonadati</taxon>
        <taxon>Pseudomonadota</taxon>
        <taxon>Alphaproteobacteria</taxon>
        <taxon>Rhodobacterales</taxon>
        <taxon>Roseobacteraceae</taxon>
        <taxon>Ruegeria</taxon>
    </lineage>
</organism>
<comment type="caution">
    <text evidence="1">The sequence shown here is derived from an EMBL/GenBank/DDBJ whole genome shotgun (WGS) entry which is preliminary data.</text>
</comment>
<accession>A0A497Z207</accession>